<dbReference type="Gene3D" id="1.10.10.60">
    <property type="entry name" value="Homeodomain-like"/>
    <property type="match status" value="1"/>
</dbReference>
<gene>
    <name evidence="4" type="ORF">N1027_08270</name>
</gene>
<dbReference type="PRINTS" id="PR00455">
    <property type="entry name" value="HTHTETR"/>
</dbReference>
<dbReference type="EMBL" id="JANLCM010000001">
    <property type="protein sequence ID" value="MCS5718130.1"/>
    <property type="molecule type" value="Genomic_DNA"/>
</dbReference>
<evidence type="ECO:0000256" key="2">
    <source>
        <dbReference type="PROSITE-ProRule" id="PRU00335"/>
    </source>
</evidence>
<sequence length="191" mass="19757">MPKITAPTVAEHRVAQRGALVAAAKAIIAESGVAAITPRSVCERAGLARSSFYEYFPSKDDLLAAIAMQAFDEWAAELEAAIAAAAPGRGRLHAYVAATIRMTADGKHSLATGLQQADLSPKSVETIMAMHDALTTPLRTLLEELRIPNAVAQAALVQGVINAGMQLVGHGVPPGDVIDSVNGILDGGVQG</sequence>
<dbReference type="PROSITE" id="PS50977">
    <property type="entry name" value="HTH_TETR_2"/>
    <property type="match status" value="1"/>
</dbReference>
<dbReference type="InterPro" id="IPR001647">
    <property type="entry name" value="HTH_TetR"/>
</dbReference>
<protein>
    <submittedName>
        <fullName evidence="4">TetR/AcrR family transcriptional regulator</fullName>
    </submittedName>
</protein>
<feature type="DNA-binding region" description="H-T-H motif" evidence="2">
    <location>
        <begin position="37"/>
        <end position="56"/>
    </location>
</feature>
<proteinExistence type="predicted"/>
<dbReference type="RefSeq" id="WP_259506866.1">
    <property type="nucleotide sequence ID" value="NZ_JANLCM010000001.1"/>
</dbReference>
<comment type="caution">
    <text evidence="4">The sequence shown here is derived from an EMBL/GenBank/DDBJ whole genome shotgun (WGS) entry which is preliminary data.</text>
</comment>
<dbReference type="Gene3D" id="1.10.357.10">
    <property type="entry name" value="Tetracycline Repressor, domain 2"/>
    <property type="match status" value="1"/>
</dbReference>
<evidence type="ECO:0000313" key="5">
    <source>
        <dbReference type="Proteomes" id="UP001165584"/>
    </source>
</evidence>
<dbReference type="InterPro" id="IPR050109">
    <property type="entry name" value="HTH-type_TetR-like_transc_reg"/>
</dbReference>
<dbReference type="Pfam" id="PF00440">
    <property type="entry name" value="TetR_N"/>
    <property type="match status" value="1"/>
</dbReference>
<dbReference type="SUPFAM" id="SSF46689">
    <property type="entry name" value="Homeodomain-like"/>
    <property type="match status" value="1"/>
</dbReference>
<dbReference type="Proteomes" id="UP001165584">
    <property type="component" value="Unassembled WGS sequence"/>
</dbReference>
<name>A0ABT2GPI3_9MICO</name>
<dbReference type="InterPro" id="IPR009057">
    <property type="entry name" value="Homeodomain-like_sf"/>
</dbReference>
<dbReference type="PANTHER" id="PTHR30055:SF226">
    <property type="entry name" value="HTH-TYPE TRANSCRIPTIONAL REGULATOR PKSA"/>
    <property type="match status" value="1"/>
</dbReference>
<evidence type="ECO:0000259" key="3">
    <source>
        <dbReference type="PROSITE" id="PS50977"/>
    </source>
</evidence>
<keyword evidence="1 2" id="KW-0238">DNA-binding</keyword>
<keyword evidence="5" id="KW-1185">Reference proteome</keyword>
<dbReference type="PANTHER" id="PTHR30055">
    <property type="entry name" value="HTH-TYPE TRANSCRIPTIONAL REGULATOR RUTR"/>
    <property type="match status" value="1"/>
</dbReference>
<evidence type="ECO:0000256" key="1">
    <source>
        <dbReference type="ARBA" id="ARBA00023125"/>
    </source>
</evidence>
<organism evidence="4 5">
    <name type="scientific">Herbiconiux aconitum</name>
    <dbReference type="NCBI Taxonomy" id="2970913"/>
    <lineage>
        <taxon>Bacteria</taxon>
        <taxon>Bacillati</taxon>
        <taxon>Actinomycetota</taxon>
        <taxon>Actinomycetes</taxon>
        <taxon>Micrococcales</taxon>
        <taxon>Microbacteriaceae</taxon>
        <taxon>Herbiconiux</taxon>
    </lineage>
</organism>
<evidence type="ECO:0000313" key="4">
    <source>
        <dbReference type="EMBL" id="MCS5718130.1"/>
    </source>
</evidence>
<reference evidence="4" key="1">
    <citation type="submission" date="2022-08" db="EMBL/GenBank/DDBJ databases">
        <authorList>
            <person name="Deng Y."/>
            <person name="Han X.-F."/>
            <person name="Zhang Y.-Q."/>
        </authorList>
    </citation>
    <scope>NUCLEOTIDE SEQUENCE</scope>
    <source>
        <strain evidence="4">CPCC 205763</strain>
    </source>
</reference>
<accession>A0ABT2GPI3</accession>
<feature type="domain" description="HTH tetR-type" evidence="3">
    <location>
        <begin position="14"/>
        <end position="74"/>
    </location>
</feature>